<dbReference type="EMBL" id="DVFU01000078">
    <property type="protein sequence ID" value="HIQ64893.1"/>
    <property type="molecule type" value="Genomic_DNA"/>
</dbReference>
<keyword evidence="5" id="KW-0812">Transmembrane</keyword>
<feature type="compositionally biased region" description="Acidic residues" evidence="4">
    <location>
        <begin position="187"/>
        <end position="196"/>
    </location>
</feature>
<name>A0A9D1CKU7_9FIRM</name>
<keyword evidence="1" id="KW-0479">Metal-binding</keyword>
<evidence type="ECO:0000313" key="8">
    <source>
        <dbReference type="Proteomes" id="UP000886725"/>
    </source>
</evidence>
<dbReference type="InterPro" id="IPR025883">
    <property type="entry name" value="Cadherin-like_domain"/>
</dbReference>
<reference evidence="7" key="2">
    <citation type="journal article" date="2021" name="PeerJ">
        <title>Extensive microbial diversity within the chicken gut microbiome revealed by metagenomics and culture.</title>
        <authorList>
            <person name="Gilroy R."/>
            <person name="Ravi A."/>
            <person name="Getino M."/>
            <person name="Pursley I."/>
            <person name="Horton D.L."/>
            <person name="Alikhan N.F."/>
            <person name="Baker D."/>
            <person name="Gharbi K."/>
            <person name="Hall N."/>
            <person name="Watson M."/>
            <person name="Adriaenssens E.M."/>
            <person name="Foster-Nyarko E."/>
            <person name="Jarju S."/>
            <person name="Secka A."/>
            <person name="Antonio M."/>
            <person name="Oren A."/>
            <person name="Chaudhuri R.R."/>
            <person name="La Ragione R."/>
            <person name="Hildebrand F."/>
            <person name="Pallen M.J."/>
        </authorList>
    </citation>
    <scope>NUCLEOTIDE SEQUENCE</scope>
    <source>
        <strain evidence="7">CHK165-10780</strain>
    </source>
</reference>
<keyword evidence="5" id="KW-0472">Membrane</keyword>
<dbReference type="PROSITE" id="PS51669">
    <property type="entry name" value="4FE4S_MOW_BIS_MGD"/>
    <property type="match status" value="1"/>
</dbReference>
<gene>
    <name evidence="7" type="ORF">IAC85_04050</name>
</gene>
<evidence type="ECO:0000256" key="3">
    <source>
        <dbReference type="ARBA" id="ARBA00023014"/>
    </source>
</evidence>
<evidence type="ECO:0000256" key="4">
    <source>
        <dbReference type="SAM" id="MobiDB-lite"/>
    </source>
</evidence>
<keyword evidence="5" id="KW-1133">Transmembrane helix</keyword>
<feature type="domain" description="4Fe-4S Mo/W bis-MGD-type" evidence="6">
    <location>
        <begin position="5"/>
        <end position="64"/>
    </location>
</feature>
<feature type="compositionally biased region" description="Acidic residues" evidence="4">
    <location>
        <begin position="211"/>
        <end position="222"/>
    </location>
</feature>
<evidence type="ECO:0000313" key="7">
    <source>
        <dbReference type="EMBL" id="HIQ64893.1"/>
    </source>
</evidence>
<proteinExistence type="predicted"/>
<feature type="transmembrane region" description="Helical" evidence="5">
    <location>
        <begin position="97"/>
        <end position="118"/>
    </location>
</feature>
<evidence type="ECO:0000256" key="2">
    <source>
        <dbReference type="ARBA" id="ARBA00023004"/>
    </source>
</evidence>
<dbReference type="Proteomes" id="UP000886725">
    <property type="component" value="Unassembled WGS sequence"/>
</dbReference>
<comment type="caution">
    <text evidence="7">The sequence shown here is derived from an EMBL/GenBank/DDBJ whole genome shotgun (WGS) entry which is preliminary data.</text>
</comment>
<feature type="compositionally biased region" description="Basic and acidic residues" evidence="4">
    <location>
        <begin position="139"/>
        <end position="186"/>
    </location>
</feature>
<evidence type="ECO:0000259" key="6">
    <source>
        <dbReference type="PROSITE" id="PS51669"/>
    </source>
</evidence>
<reference evidence="7" key="1">
    <citation type="submission" date="2020-10" db="EMBL/GenBank/DDBJ databases">
        <authorList>
            <person name="Gilroy R."/>
        </authorList>
    </citation>
    <scope>NUCLEOTIDE SEQUENCE</scope>
    <source>
        <strain evidence="7">CHK165-10780</strain>
    </source>
</reference>
<protein>
    <submittedName>
        <fullName evidence="7">Cadherin-like beta sandwich domain-containing protein</fullName>
    </submittedName>
</protein>
<dbReference type="Pfam" id="PF12733">
    <property type="entry name" value="Cadherin-like"/>
    <property type="match status" value="1"/>
</dbReference>
<dbReference type="GO" id="GO:0046872">
    <property type="term" value="F:metal ion binding"/>
    <property type="evidence" value="ECO:0007669"/>
    <property type="project" value="UniProtKB-KW"/>
</dbReference>
<feature type="compositionally biased region" description="Basic and acidic residues" evidence="4">
    <location>
        <begin position="197"/>
        <end position="210"/>
    </location>
</feature>
<keyword evidence="2" id="KW-0408">Iron</keyword>
<feature type="region of interest" description="Disordered" evidence="4">
    <location>
        <begin position="127"/>
        <end position="222"/>
    </location>
</feature>
<dbReference type="GO" id="GO:0051536">
    <property type="term" value="F:iron-sulfur cluster binding"/>
    <property type="evidence" value="ECO:0007669"/>
    <property type="project" value="UniProtKB-KW"/>
</dbReference>
<sequence>FSQTNYTYTMTVPYDTTSLNISAVAENDTDTVEIDGADNLEVGENEVTITVRSESGKEATYQILVTREEESEEENQTSNMTSNLVVDEKSENSLVKYILITVGCVVLIAIAAVGIIFYMKSASPEKKKEKEARKKAKKEAKEAATKKEEKVEEPLEKKEESSKKQPAEQLSKETSVKNETSTKQDDTIDVLDDIEDTKEAPTVKDVKDDILEGMDDIFDDKD</sequence>
<feature type="non-terminal residue" evidence="7">
    <location>
        <position position="1"/>
    </location>
</feature>
<dbReference type="InterPro" id="IPR006963">
    <property type="entry name" value="Mopterin_OxRdtase_4Fe-4S_dom"/>
</dbReference>
<evidence type="ECO:0000256" key="5">
    <source>
        <dbReference type="SAM" id="Phobius"/>
    </source>
</evidence>
<dbReference type="AlphaFoldDB" id="A0A9D1CKU7"/>
<evidence type="ECO:0000256" key="1">
    <source>
        <dbReference type="ARBA" id="ARBA00022723"/>
    </source>
</evidence>
<dbReference type="GO" id="GO:0016491">
    <property type="term" value="F:oxidoreductase activity"/>
    <property type="evidence" value="ECO:0007669"/>
    <property type="project" value="InterPro"/>
</dbReference>
<organism evidence="7 8">
    <name type="scientific">Candidatus Faecenecus gallistercoris</name>
    <dbReference type="NCBI Taxonomy" id="2840793"/>
    <lineage>
        <taxon>Bacteria</taxon>
        <taxon>Bacillati</taxon>
        <taxon>Bacillota</taxon>
        <taxon>Bacillota incertae sedis</taxon>
        <taxon>Candidatus Faecenecus</taxon>
    </lineage>
</organism>
<accession>A0A9D1CKU7</accession>
<keyword evidence="3" id="KW-0411">Iron-sulfur</keyword>